<protein>
    <submittedName>
        <fullName evidence="3">Retrotransposon protein, putative, unclassified</fullName>
    </submittedName>
</protein>
<keyword evidence="2" id="KW-1185">Reference proteome</keyword>
<feature type="compositionally biased region" description="Low complexity" evidence="1">
    <location>
        <begin position="97"/>
        <end position="118"/>
    </location>
</feature>
<dbReference type="WBParaSite" id="maker-unitig_40701-snap-gene-0.2-mRNA-1">
    <property type="protein sequence ID" value="maker-unitig_40701-snap-gene-0.2-mRNA-1"/>
    <property type="gene ID" value="maker-unitig_40701-snap-gene-0.2"/>
</dbReference>
<feature type="compositionally biased region" description="Low complexity" evidence="1">
    <location>
        <begin position="29"/>
        <end position="46"/>
    </location>
</feature>
<proteinExistence type="predicted"/>
<evidence type="ECO:0000313" key="2">
    <source>
        <dbReference type="Proteomes" id="UP000095280"/>
    </source>
</evidence>
<feature type="compositionally biased region" description="Basic and acidic residues" evidence="1">
    <location>
        <begin position="16"/>
        <end position="25"/>
    </location>
</feature>
<feature type="region of interest" description="Disordered" evidence="1">
    <location>
        <begin position="1"/>
        <end position="163"/>
    </location>
</feature>
<organism evidence="2 3">
    <name type="scientific">Macrostomum lignano</name>
    <dbReference type="NCBI Taxonomy" id="282301"/>
    <lineage>
        <taxon>Eukaryota</taxon>
        <taxon>Metazoa</taxon>
        <taxon>Spiralia</taxon>
        <taxon>Lophotrochozoa</taxon>
        <taxon>Platyhelminthes</taxon>
        <taxon>Rhabditophora</taxon>
        <taxon>Macrostomorpha</taxon>
        <taxon>Macrostomida</taxon>
        <taxon>Macrostomidae</taxon>
        <taxon>Macrostomum</taxon>
    </lineage>
</organism>
<accession>A0A1I8FM80</accession>
<feature type="compositionally biased region" description="Low complexity" evidence="1">
    <location>
        <begin position="1"/>
        <end position="15"/>
    </location>
</feature>
<feature type="compositionally biased region" description="Basic and acidic residues" evidence="1">
    <location>
        <begin position="83"/>
        <end position="96"/>
    </location>
</feature>
<evidence type="ECO:0000256" key="1">
    <source>
        <dbReference type="SAM" id="MobiDB-lite"/>
    </source>
</evidence>
<reference evidence="3" key="1">
    <citation type="submission" date="2016-11" db="UniProtKB">
        <authorList>
            <consortium name="WormBaseParasite"/>
        </authorList>
    </citation>
    <scope>IDENTIFICATION</scope>
</reference>
<name>A0A1I8FM80_9PLAT</name>
<sequence>MTKTVAAASAGTAESAARRLSRETAEAEASVGTSGAVKSAAAAAVGRARRQKAPATATEGDVEEGGDAGRRQNSGVGAPVRGGAERRIGQRRRESQQAEPAVEEAVVASDAKAAESAPGGARRWRGQVAPSRRSAGGGGRIEAPKCSGSSAVSRLLERGGGAG</sequence>
<dbReference type="AlphaFoldDB" id="A0A1I8FM80"/>
<evidence type="ECO:0000313" key="3">
    <source>
        <dbReference type="WBParaSite" id="maker-unitig_40701-snap-gene-0.2-mRNA-1"/>
    </source>
</evidence>
<dbReference type="Proteomes" id="UP000095280">
    <property type="component" value="Unplaced"/>
</dbReference>